<dbReference type="Proteomes" id="UP000264541">
    <property type="component" value="Unassembled WGS sequence"/>
</dbReference>
<organism evidence="1 2">
    <name type="scientific">Peribacillus saganii</name>
    <dbReference type="NCBI Taxonomy" id="2303992"/>
    <lineage>
        <taxon>Bacteria</taxon>
        <taxon>Bacillati</taxon>
        <taxon>Bacillota</taxon>
        <taxon>Bacilli</taxon>
        <taxon>Bacillales</taxon>
        <taxon>Bacillaceae</taxon>
        <taxon>Peribacillus</taxon>
    </lineage>
</organism>
<dbReference type="AlphaFoldDB" id="A0A372LJ48"/>
<evidence type="ECO:0000313" key="1">
    <source>
        <dbReference type="EMBL" id="RFU66380.1"/>
    </source>
</evidence>
<comment type="caution">
    <text evidence="1">The sequence shown here is derived from an EMBL/GenBank/DDBJ whole genome shotgun (WGS) entry which is preliminary data.</text>
</comment>
<dbReference type="EMBL" id="QVTE01000051">
    <property type="protein sequence ID" value="RFU66380.1"/>
    <property type="molecule type" value="Genomic_DNA"/>
</dbReference>
<evidence type="ECO:0000313" key="2">
    <source>
        <dbReference type="Proteomes" id="UP000264541"/>
    </source>
</evidence>
<dbReference type="RefSeq" id="WP_142919203.1">
    <property type="nucleotide sequence ID" value="NZ_QVTE01000051.1"/>
</dbReference>
<dbReference type="OrthoDB" id="2888748at2"/>
<sequence>MKVKVTFNFEGNTSVSHETEATDAVEVISSIQKNKYYKFSEDGSYYVVDTDKAAYFCVTELGK</sequence>
<reference evidence="1 2" key="1">
    <citation type="submission" date="2018-08" db="EMBL/GenBank/DDBJ databases">
        <title>Bacillus chawlae sp. nov., Bacillus glennii sp. nov., and Bacillus saganii sp. nov. Isolated from the Vehicle Assembly Building at Kennedy Space Center where the Viking Spacecraft were Assembled.</title>
        <authorList>
            <person name="Seuylemezian A."/>
            <person name="Vaishampayan P."/>
        </authorList>
    </citation>
    <scope>NUCLEOTIDE SEQUENCE [LARGE SCALE GENOMIC DNA]</scope>
    <source>
        <strain evidence="1 2">V47-23a</strain>
    </source>
</reference>
<gene>
    <name evidence="1" type="ORF">D0469_17250</name>
</gene>
<proteinExistence type="predicted"/>
<accession>A0A372LJ48</accession>
<keyword evidence="2" id="KW-1185">Reference proteome</keyword>
<name>A0A372LJ48_9BACI</name>
<protein>
    <submittedName>
        <fullName evidence="1">Uncharacterized protein</fullName>
    </submittedName>
</protein>